<dbReference type="InterPro" id="IPR051099">
    <property type="entry name" value="AGR/TXD"/>
</dbReference>
<dbReference type="Proteomes" id="UP001595841">
    <property type="component" value="Unassembled WGS sequence"/>
</dbReference>
<comment type="caution">
    <text evidence="3">The sequence shown here is derived from an EMBL/GenBank/DDBJ whole genome shotgun (WGS) entry which is preliminary data.</text>
</comment>
<dbReference type="EMBL" id="JBHSCL010000004">
    <property type="protein sequence ID" value="MFC4219530.1"/>
    <property type="molecule type" value="Genomic_DNA"/>
</dbReference>
<dbReference type="PANTHER" id="PTHR15337:SF11">
    <property type="entry name" value="THIOREDOXIN DOMAIN-CONTAINING PROTEIN"/>
    <property type="match status" value="1"/>
</dbReference>
<evidence type="ECO:0000259" key="2">
    <source>
        <dbReference type="PROSITE" id="PS51352"/>
    </source>
</evidence>
<evidence type="ECO:0000313" key="4">
    <source>
        <dbReference type="Proteomes" id="UP001595841"/>
    </source>
</evidence>
<name>A0ABV8PJX1_9FLAO</name>
<keyword evidence="4" id="KW-1185">Reference proteome</keyword>
<evidence type="ECO:0000313" key="3">
    <source>
        <dbReference type="EMBL" id="MFC4219530.1"/>
    </source>
</evidence>
<organism evidence="3 4">
    <name type="scientific">Flagellimonas marina</name>
    <dbReference type="NCBI Taxonomy" id="1775168"/>
    <lineage>
        <taxon>Bacteria</taxon>
        <taxon>Pseudomonadati</taxon>
        <taxon>Bacteroidota</taxon>
        <taxon>Flavobacteriia</taxon>
        <taxon>Flavobacteriales</taxon>
        <taxon>Flavobacteriaceae</taxon>
        <taxon>Flagellimonas</taxon>
    </lineage>
</organism>
<gene>
    <name evidence="3" type="ORF">ACFOWS_05280</name>
</gene>
<dbReference type="Gene3D" id="3.40.30.10">
    <property type="entry name" value="Glutaredoxin"/>
    <property type="match status" value="1"/>
</dbReference>
<protein>
    <submittedName>
        <fullName evidence="3">Thioredoxin family protein</fullName>
    </submittedName>
</protein>
<reference evidence="4" key="1">
    <citation type="journal article" date="2019" name="Int. J. Syst. Evol. Microbiol.">
        <title>The Global Catalogue of Microorganisms (GCM) 10K type strain sequencing project: providing services to taxonomists for standard genome sequencing and annotation.</title>
        <authorList>
            <consortium name="The Broad Institute Genomics Platform"/>
            <consortium name="The Broad Institute Genome Sequencing Center for Infectious Disease"/>
            <person name="Wu L."/>
            <person name="Ma J."/>
        </authorList>
    </citation>
    <scope>NUCLEOTIDE SEQUENCE [LARGE SCALE GENOMIC DNA]</scope>
    <source>
        <strain evidence="4">CGMCC 1.15774</strain>
    </source>
</reference>
<keyword evidence="1" id="KW-0732">Signal</keyword>
<dbReference type="RefSeq" id="WP_379762914.1">
    <property type="nucleotide sequence ID" value="NZ_JBHSCL010000004.1"/>
</dbReference>
<evidence type="ECO:0000256" key="1">
    <source>
        <dbReference type="ARBA" id="ARBA00022729"/>
    </source>
</evidence>
<dbReference type="Pfam" id="PF13899">
    <property type="entry name" value="Thioredoxin_7"/>
    <property type="match status" value="1"/>
</dbReference>
<sequence>MKKVLTIAFLSLIGTIHAQKWQNSFDEAVDLANKENKPIILVFSGSDWCAPCIRLKRSILDSDEFKSYAFSNYVLYNADFPKKKKNQLPEEKLSVNKTLAEKYNPKGYFPLVVVLDKNETVLGKTGFHVKTSPKKYIATLNGFVR</sequence>
<dbReference type="InterPro" id="IPR013766">
    <property type="entry name" value="Thioredoxin_domain"/>
</dbReference>
<dbReference type="PROSITE" id="PS51352">
    <property type="entry name" value="THIOREDOXIN_2"/>
    <property type="match status" value="1"/>
</dbReference>
<accession>A0ABV8PJX1</accession>
<proteinExistence type="predicted"/>
<dbReference type="PANTHER" id="PTHR15337">
    <property type="entry name" value="ANTERIOR GRADIENT PROTEIN-RELATED"/>
    <property type="match status" value="1"/>
</dbReference>
<dbReference type="SUPFAM" id="SSF52833">
    <property type="entry name" value="Thioredoxin-like"/>
    <property type="match status" value="1"/>
</dbReference>
<dbReference type="InterPro" id="IPR036249">
    <property type="entry name" value="Thioredoxin-like_sf"/>
</dbReference>
<feature type="domain" description="Thioredoxin" evidence="2">
    <location>
        <begin position="1"/>
        <end position="145"/>
    </location>
</feature>